<dbReference type="AlphaFoldDB" id="A0A0L0QUR0"/>
<proteinExistence type="predicted"/>
<reference evidence="2" key="1">
    <citation type="submission" date="2015-07" db="EMBL/GenBank/DDBJ databases">
        <title>Fjat-10053 dsm26.</title>
        <authorList>
            <person name="Liu B."/>
            <person name="Wang J."/>
            <person name="Zhu Y."/>
            <person name="Liu G."/>
            <person name="Chen Q."/>
            <person name="Chen Z."/>
            <person name="Lan J."/>
            <person name="Che J."/>
            <person name="Ge C."/>
            <person name="Shi H."/>
            <person name="Pan Z."/>
            <person name="Liu X."/>
        </authorList>
    </citation>
    <scope>NUCLEOTIDE SEQUENCE [LARGE SCALE GENOMIC DNA]</scope>
    <source>
        <strain evidence="2">DSM 26</strain>
    </source>
</reference>
<dbReference type="OrthoDB" id="1759226at2"/>
<gene>
    <name evidence="1" type="ORF">AFK71_01465</name>
</gene>
<dbReference type="RefSeq" id="WP_050349794.1">
    <property type="nucleotide sequence ID" value="NZ_CP073011.1"/>
</dbReference>
<comment type="caution">
    <text evidence="1">The sequence shown here is derived from an EMBL/GenBank/DDBJ whole genome shotgun (WGS) entry which is preliminary data.</text>
</comment>
<dbReference type="Proteomes" id="UP000036780">
    <property type="component" value="Unassembled WGS sequence"/>
</dbReference>
<keyword evidence="2" id="KW-1185">Reference proteome</keyword>
<name>A0A0L0QUR0_VIRPA</name>
<evidence type="ECO:0000313" key="2">
    <source>
        <dbReference type="Proteomes" id="UP000036780"/>
    </source>
</evidence>
<sequence>MKQNLIPYSMQIAMLKQLLTRKLITEKEYYMVKNKLMKEYGVISDITSWIVFQ</sequence>
<protein>
    <submittedName>
        <fullName evidence="1">Conjugal transfer protein</fullName>
    </submittedName>
</protein>
<accession>A0A0L0QUR0</accession>
<dbReference type="PATRIC" id="fig|1473.5.peg.3191"/>
<organism evidence="1 2">
    <name type="scientific">Virgibacillus pantothenticus</name>
    <dbReference type="NCBI Taxonomy" id="1473"/>
    <lineage>
        <taxon>Bacteria</taxon>
        <taxon>Bacillati</taxon>
        <taxon>Bacillota</taxon>
        <taxon>Bacilli</taxon>
        <taxon>Bacillales</taxon>
        <taxon>Bacillaceae</taxon>
        <taxon>Virgibacillus</taxon>
    </lineage>
</organism>
<dbReference type="GeneID" id="66869196"/>
<evidence type="ECO:0000313" key="1">
    <source>
        <dbReference type="EMBL" id="KNE22324.1"/>
    </source>
</evidence>
<dbReference type="EMBL" id="LGTO01000002">
    <property type="protein sequence ID" value="KNE22324.1"/>
    <property type="molecule type" value="Genomic_DNA"/>
</dbReference>